<dbReference type="RefSeq" id="XP_031912526.1">
    <property type="nucleotide sequence ID" value="XM_032050991.1"/>
</dbReference>
<organism evidence="9 10">
    <name type="scientific">Aspergillus pseudotamarii</name>
    <dbReference type="NCBI Taxonomy" id="132259"/>
    <lineage>
        <taxon>Eukaryota</taxon>
        <taxon>Fungi</taxon>
        <taxon>Dikarya</taxon>
        <taxon>Ascomycota</taxon>
        <taxon>Pezizomycotina</taxon>
        <taxon>Eurotiomycetes</taxon>
        <taxon>Eurotiomycetidae</taxon>
        <taxon>Eurotiales</taxon>
        <taxon>Aspergillaceae</taxon>
        <taxon>Aspergillus</taxon>
        <taxon>Aspergillus subgen. Circumdati</taxon>
    </lineage>
</organism>
<dbReference type="InterPro" id="IPR049326">
    <property type="entry name" value="Rhodopsin_dom_fungi"/>
</dbReference>
<evidence type="ECO:0000256" key="1">
    <source>
        <dbReference type="ARBA" id="ARBA00004141"/>
    </source>
</evidence>
<dbReference type="EMBL" id="ML743584">
    <property type="protein sequence ID" value="KAE8136463.1"/>
    <property type="molecule type" value="Genomic_DNA"/>
</dbReference>
<evidence type="ECO:0000259" key="8">
    <source>
        <dbReference type="Pfam" id="PF20684"/>
    </source>
</evidence>
<keyword evidence="10" id="KW-1185">Reference proteome</keyword>
<sequence length="336" mass="37233">MEIKVLSLATQIACILSCVYGGAGIHMWNVTPAMFDVYQKTILAAAVIYLPALAFAKVGLIILYHRIINKQRGYKWALHIISGIICAYSIAISLALIFACNPIQRSWDSSITRGSCIDRAGLYIATAVTNIVSDLALILVPVPLVLGLQMPRIQKVGLLGMFIVGCGTFITSILRLTTLIPTLTATDVTYAIAEAQLWMYDSLFNLFFHPFRITRRAHTPPLVYSYVEANLIIICPCLPFLRQFLRAYSPAWIGEGSSRGRRYVGYYGSTATPRSRRKQGLTLLQDDIALAESTTSTHSHSHIVKEVQWQVTEERRDVESPPSLGLSQEPHAPHGL</sequence>
<protein>
    <recommendedName>
        <fullName evidence="8">Rhodopsin domain-containing protein</fullName>
    </recommendedName>
</protein>
<evidence type="ECO:0000313" key="9">
    <source>
        <dbReference type="EMBL" id="KAE8136463.1"/>
    </source>
</evidence>
<feature type="transmembrane region" description="Helical" evidence="7">
    <location>
        <begin position="120"/>
        <end position="146"/>
    </location>
</feature>
<feature type="transmembrane region" description="Helical" evidence="7">
    <location>
        <begin position="37"/>
        <end position="64"/>
    </location>
</feature>
<dbReference type="Proteomes" id="UP000325672">
    <property type="component" value="Unassembled WGS sequence"/>
</dbReference>
<evidence type="ECO:0000256" key="3">
    <source>
        <dbReference type="ARBA" id="ARBA00022989"/>
    </source>
</evidence>
<dbReference type="PANTHER" id="PTHR33048:SF124">
    <property type="entry name" value="INTEGRAL MEMBRANE PROTEIN"/>
    <property type="match status" value="1"/>
</dbReference>
<accession>A0A5N6SSU2</accession>
<keyword evidence="3 7" id="KW-1133">Transmembrane helix</keyword>
<reference evidence="9 10" key="1">
    <citation type="submission" date="2019-04" db="EMBL/GenBank/DDBJ databases">
        <title>Friends and foes A comparative genomics study of 23 Aspergillus species from section Flavi.</title>
        <authorList>
            <consortium name="DOE Joint Genome Institute"/>
            <person name="Kjaerbolling I."/>
            <person name="Vesth T."/>
            <person name="Frisvad J.C."/>
            <person name="Nybo J.L."/>
            <person name="Theobald S."/>
            <person name="Kildgaard S."/>
            <person name="Isbrandt T."/>
            <person name="Kuo A."/>
            <person name="Sato A."/>
            <person name="Lyhne E.K."/>
            <person name="Kogle M.E."/>
            <person name="Wiebenga A."/>
            <person name="Kun R.S."/>
            <person name="Lubbers R.J."/>
            <person name="Makela M.R."/>
            <person name="Barry K."/>
            <person name="Chovatia M."/>
            <person name="Clum A."/>
            <person name="Daum C."/>
            <person name="Haridas S."/>
            <person name="He G."/>
            <person name="LaButti K."/>
            <person name="Lipzen A."/>
            <person name="Mondo S."/>
            <person name="Riley R."/>
            <person name="Salamov A."/>
            <person name="Simmons B.A."/>
            <person name="Magnuson J.K."/>
            <person name="Henrissat B."/>
            <person name="Mortensen U.H."/>
            <person name="Larsen T.O."/>
            <person name="Devries R.P."/>
            <person name="Grigoriev I.V."/>
            <person name="Machida M."/>
            <person name="Baker S.E."/>
            <person name="Andersen M.R."/>
        </authorList>
    </citation>
    <scope>NUCLEOTIDE SEQUENCE [LARGE SCALE GENOMIC DNA]</scope>
    <source>
        <strain evidence="9 10">CBS 117625</strain>
    </source>
</reference>
<comment type="similarity">
    <text evidence="5">Belongs to the SAT4 family.</text>
</comment>
<proteinExistence type="inferred from homology"/>
<dbReference type="InterPro" id="IPR052337">
    <property type="entry name" value="SAT4-like"/>
</dbReference>
<evidence type="ECO:0000256" key="6">
    <source>
        <dbReference type="SAM" id="MobiDB-lite"/>
    </source>
</evidence>
<evidence type="ECO:0000256" key="7">
    <source>
        <dbReference type="SAM" id="Phobius"/>
    </source>
</evidence>
<comment type="subcellular location">
    <subcellularLocation>
        <location evidence="1">Membrane</location>
        <topology evidence="1">Multi-pass membrane protein</topology>
    </subcellularLocation>
</comment>
<feature type="transmembrane region" description="Helical" evidence="7">
    <location>
        <begin position="158"/>
        <end position="176"/>
    </location>
</feature>
<dbReference type="GO" id="GO:0016020">
    <property type="term" value="C:membrane"/>
    <property type="evidence" value="ECO:0007669"/>
    <property type="project" value="UniProtKB-SubCell"/>
</dbReference>
<dbReference type="AlphaFoldDB" id="A0A5N6SSU2"/>
<evidence type="ECO:0000256" key="2">
    <source>
        <dbReference type="ARBA" id="ARBA00022692"/>
    </source>
</evidence>
<evidence type="ECO:0000256" key="5">
    <source>
        <dbReference type="ARBA" id="ARBA00038359"/>
    </source>
</evidence>
<dbReference type="OrthoDB" id="5342292at2759"/>
<name>A0A5N6SSU2_ASPPS</name>
<feature type="region of interest" description="Disordered" evidence="6">
    <location>
        <begin position="312"/>
        <end position="336"/>
    </location>
</feature>
<feature type="domain" description="Rhodopsin" evidence="8">
    <location>
        <begin position="6"/>
        <end position="199"/>
    </location>
</feature>
<dbReference type="PANTHER" id="PTHR33048">
    <property type="entry name" value="PTH11-LIKE INTEGRAL MEMBRANE PROTEIN (AFU_ORTHOLOGUE AFUA_5G11245)"/>
    <property type="match status" value="1"/>
</dbReference>
<dbReference type="GeneID" id="43635201"/>
<keyword evidence="2 7" id="KW-0812">Transmembrane</keyword>
<dbReference type="Pfam" id="PF20684">
    <property type="entry name" value="Fung_rhodopsin"/>
    <property type="match status" value="1"/>
</dbReference>
<evidence type="ECO:0000313" key="10">
    <source>
        <dbReference type="Proteomes" id="UP000325672"/>
    </source>
</evidence>
<evidence type="ECO:0000256" key="4">
    <source>
        <dbReference type="ARBA" id="ARBA00023136"/>
    </source>
</evidence>
<gene>
    <name evidence="9" type="ORF">BDV38DRAFT_112452</name>
</gene>
<feature type="transmembrane region" description="Helical" evidence="7">
    <location>
        <begin position="76"/>
        <end position="100"/>
    </location>
</feature>
<keyword evidence="4 7" id="KW-0472">Membrane</keyword>